<evidence type="ECO:0000313" key="2">
    <source>
        <dbReference type="Proteomes" id="UP000011864"/>
    </source>
</evidence>
<accession>M4RUJ7</accession>
<dbReference type="KEGG" id="gps:C427_0030"/>
<dbReference type="EMBL" id="CP003837">
    <property type="protein sequence ID" value="AGH42142.1"/>
    <property type="molecule type" value="Genomic_DNA"/>
</dbReference>
<gene>
    <name evidence="1" type="ORF">C427_0030</name>
</gene>
<sequence length="37" mass="4143">METTESLATNRVNQFVAYTVNVYLLRGVAGLVEKKIN</sequence>
<dbReference type="AlphaFoldDB" id="M4RUJ7"/>
<evidence type="ECO:0000313" key="1">
    <source>
        <dbReference type="EMBL" id="AGH42142.1"/>
    </source>
</evidence>
<dbReference type="Proteomes" id="UP000011864">
    <property type="component" value="Chromosome"/>
</dbReference>
<proteinExistence type="predicted"/>
<name>M4RUJ7_9ALTE</name>
<dbReference type="PATRIC" id="fig|1129794.4.peg.30"/>
<organism evidence="1 2">
    <name type="scientific">Paraglaciecola psychrophila 170</name>
    <dbReference type="NCBI Taxonomy" id="1129794"/>
    <lineage>
        <taxon>Bacteria</taxon>
        <taxon>Pseudomonadati</taxon>
        <taxon>Pseudomonadota</taxon>
        <taxon>Gammaproteobacteria</taxon>
        <taxon>Alteromonadales</taxon>
        <taxon>Alteromonadaceae</taxon>
        <taxon>Paraglaciecola</taxon>
    </lineage>
</organism>
<reference evidence="1 2" key="1">
    <citation type="journal article" date="2013" name="Genome Announc.">
        <title>Complete Genome Sequence of Glaciecola psychrophila Strain 170T.</title>
        <authorList>
            <person name="Yin J."/>
            <person name="Chen J."/>
            <person name="Liu G."/>
            <person name="Yu Y."/>
            <person name="Song L."/>
            <person name="Wang X."/>
            <person name="Qu X."/>
        </authorList>
    </citation>
    <scope>NUCLEOTIDE SEQUENCE [LARGE SCALE GENOMIC DNA]</scope>
    <source>
        <strain evidence="1 2">170</strain>
    </source>
</reference>
<protein>
    <submittedName>
        <fullName evidence="1">Uncharacterized protein</fullName>
    </submittedName>
</protein>
<keyword evidence="2" id="KW-1185">Reference proteome</keyword>
<dbReference type="HOGENOM" id="CLU_3346907_0_0_6"/>